<dbReference type="Proteomes" id="UP001589836">
    <property type="component" value="Unassembled WGS sequence"/>
</dbReference>
<dbReference type="Pfam" id="PF13472">
    <property type="entry name" value="Lipase_GDSL_2"/>
    <property type="match status" value="1"/>
</dbReference>
<dbReference type="RefSeq" id="WP_377345568.1">
    <property type="nucleotide sequence ID" value="NZ_JBHLTP010000003.1"/>
</dbReference>
<dbReference type="GO" id="GO:0016787">
    <property type="term" value="F:hydrolase activity"/>
    <property type="evidence" value="ECO:0007669"/>
    <property type="project" value="UniProtKB-KW"/>
</dbReference>
<evidence type="ECO:0000313" key="2">
    <source>
        <dbReference type="EMBL" id="MFC0523033.1"/>
    </source>
</evidence>
<name>A0ABV6LL72_9BACI</name>
<dbReference type="InterPro" id="IPR036514">
    <property type="entry name" value="SGNH_hydro_sf"/>
</dbReference>
<organism evidence="2 3">
    <name type="scientific">Pontibacillus salicampi</name>
    <dbReference type="NCBI Taxonomy" id="1449801"/>
    <lineage>
        <taxon>Bacteria</taxon>
        <taxon>Bacillati</taxon>
        <taxon>Bacillota</taxon>
        <taxon>Bacilli</taxon>
        <taxon>Bacillales</taxon>
        <taxon>Bacillaceae</taxon>
        <taxon>Pontibacillus</taxon>
    </lineage>
</organism>
<dbReference type="CDD" id="cd01838">
    <property type="entry name" value="Isoamyl_acetate_hydrolase_like"/>
    <property type="match status" value="1"/>
</dbReference>
<proteinExistence type="predicted"/>
<gene>
    <name evidence="2" type="ORF">ACFFGV_05420</name>
</gene>
<evidence type="ECO:0000259" key="1">
    <source>
        <dbReference type="Pfam" id="PF13472"/>
    </source>
</evidence>
<sequence>MTRLICFGDSITAGHEGHEEPLLTKKIAEALPDYEILNKGVSGNNTNDAIRRIDRDVLSHNPDIVTVLFGANDAAFHKMVPLSTYKNNLREIVRKIYPSTCVLLTPTPVDETKQFRRTNSVLEEYAEAVSEVAREMKCPLIDVFSTMIRRKDYPYLVKGQQDDGLHIGEAGYAVLCQLIVQTLREI</sequence>
<keyword evidence="2" id="KW-0378">Hydrolase</keyword>
<protein>
    <submittedName>
        <fullName evidence="2">SGNH/GDSL hydrolase family protein</fullName>
        <ecNumber evidence="2">3.1.-.-</ecNumber>
    </submittedName>
</protein>
<dbReference type="EMBL" id="JBHLTP010000003">
    <property type="protein sequence ID" value="MFC0523033.1"/>
    <property type="molecule type" value="Genomic_DNA"/>
</dbReference>
<dbReference type="EC" id="3.1.-.-" evidence="2"/>
<dbReference type="InterPro" id="IPR045136">
    <property type="entry name" value="Iah1-like"/>
</dbReference>
<keyword evidence="3" id="KW-1185">Reference proteome</keyword>
<dbReference type="PANTHER" id="PTHR14209">
    <property type="entry name" value="ISOAMYL ACETATE-HYDROLYZING ESTERASE 1"/>
    <property type="match status" value="1"/>
</dbReference>
<reference evidence="2 3" key="1">
    <citation type="submission" date="2024-09" db="EMBL/GenBank/DDBJ databases">
        <authorList>
            <person name="Sun Q."/>
            <person name="Mori K."/>
        </authorList>
    </citation>
    <scope>NUCLEOTIDE SEQUENCE [LARGE SCALE GENOMIC DNA]</scope>
    <source>
        <strain evidence="2 3">NCAIM B.02529</strain>
    </source>
</reference>
<evidence type="ECO:0000313" key="3">
    <source>
        <dbReference type="Proteomes" id="UP001589836"/>
    </source>
</evidence>
<dbReference type="Gene3D" id="3.40.50.1110">
    <property type="entry name" value="SGNH hydrolase"/>
    <property type="match status" value="1"/>
</dbReference>
<feature type="domain" description="SGNH hydrolase-type esterase" evidence="1">
    <location>
        <begin position="6"/>
        <end position="174"/>
    </location>
</feature>
<dbReference type="SUPFAM" id="SSF52266">
    <property type="entry name" value="SGNH hydrolase"/>
    <property type="match status" value="1"/>
</dbReference>
<accession>A0ABV6LL72</accession>
<dbReference type="InterPro" id="IPR013830">
    <property type="entry name" value="SGNH_hydro"/>
</dbReference>
<comment type="caution">
    <text evidence="2">The sequence shown here is derived from an EMBL/GenBank/DDBJ whole genome shotgun (WGS) entry which is preliminary data.</text>
</comment>
<dbReference type="PANTHER" id="PTHR14209:SF19">
    <property type="entry name" value="ISOAMYL ACETATE-HYDROLYZING ESTERASE 1 HOMOLOG"/>
    <property type="match status" value="1"/>
</dbReference>